<feature type="non-terminal residue" evidence="1">
    <location>
        <position position="1"/>
    </location>
</feature>
<dbReference type="OrthoDB" id="6431017at2759"/>
<name>A0A4Y2PYR0_ARAVE</name>
<organism evidence="1 2">
    <name type="scientific">Araneus ventricosus</name>
    <name type="common">Orbweaver spider</name>
    <name type="synonym">Epeira ventricosa</name>
    <dbReference type="NCBI Taxonomy" id="182803"/>
    <lineage>
        <taxon>Eukaryota</taxon>
        <taxon>Metazoa</taxon>
        <taxon>Ecdysozoa</taxon>
        <taxon>Arthropoda</taxon>
        <taxon>Chelicerata</taxon>
        <taxon>Arachnida</taxon>
        <taxon>Araneae</taxon>
        <taxon>Araneomorphae</taxon>
        <taxon>Entelegynae</taxon>
        <taxon>Araneoidea</taxon>
        <taxon>Araneidae</taxon>
        <taxon>Araneus</taxon>
    </lineage>
</organism>
<reference evidence="1 2" key="1">
    <citation type="journal article" date="2019" name="Sci. Rep.">
        <title>Orb-weaving spider Araneus ventricosus genome elucidates the spidroin gene catalogue.</title>
        <authorList>
            <person name="Kono N."/>
            <person name="Nakamura H."/>
            <person name="Ohtoshi R."/>
            <person name="Moran D.A.P."/>
            <person name="Shinohara A."/>
            <person name="Yoshida Y."/>
            <person name="Fujiwara M."/>
            <person name="Mori M."/>
            <person name="Tomita M."/>
            <person name="Arakawa K."/>
        </authorList>
    </citation>
    <scope>NUCLEOTIDE SEQUENCE [LARGE SCALE GENOMIC DNA]</scope>
</reference>
<accession>A0A4Y2PYR0</accession>
<protein>
    <submittedName>
        <fullName evidence="1">Uncharacterized protein</fullName>
    </submittedName>
</protein>
<sequence length="62" mass="7195">YYQQLEEMVNSAPVGALPESSTDKVISFLKKNCTIFSEKDPVFFEKSCKEVKENYEEVMRLP</sequence>
<gene>
    <name evidence="1" type="ORF">AVEN_120481_1</name>
</gene>
<dbReference type="EMBL" id="BGPR01012430">
    <property type="protein sequence ID" value="GBN56023.1"/>
    <property type="molecule type" value="Genomic_DNA"/>
</dbReference>
<dbReference type="AlphaFoldDB" id="A0A4Y2PYR0"/>
<proteinExistence type="predicted"/>
<comment type="caution">
    <text evidence="1">The sequence shown here is derived from an EMBL/GenBank/DDBJ whole genome shotgun (WGS) entry which is preliminary data.</text>
</comment>
<dbReference type="Proteomes" id="UP000499080">
    <property type="component" value="Unassembled WGS sequence"/>
</dbReference>
<keyword evidence="2" id="KW-1185">Reference proteome</keyword>
<evidence type="ECO:0000313" key="2">
    <source>
        <dbReference type="Proteomes" id="UP000499080"/>
    </source>
</evidence>
<evidence type="ECO:0000313" key="1">
    <source>
        <dbReference type="EMBL" id="GBN56023.1"/>
    </source>
</evidence>